<dbReference type="RefSeq" id="WP_191747285.1">
    <property type="nucleotide sequence ID" value="NZ_JACSQZ010000001.1"/>
</dbReference>
<dbReference type="SUPFAM" id="SSF51230">
    <property type="entry name" value="Single hybrid motif"/>
    <property type="match status" value="1"/>
</dbReference>
<keyword evidence="2 3" id="KW-0175">Coiled coil</keyword>
<gene>
    <name evidence="4" type="ORF">H9660_00120</name>
</gene>
<comment type="caution">
    <text evidence="4">The sequence shown here is derived from an EMBL/GenBank/DDBJ whole genome shotgun (WGS) entry which is preliminary data.</text>
</comment>
<dbReference type="InterPro" id="IPR050465">
    <property type="entry name" value="UPF0194_transport"/>
</dbReference>
<feature type="coiled-coil region" evidence="3">
    <location>
        <begin position="298"/>
        <end position="338"/>
    </location>
</feature>
<evidence type="ECO:0000256" key="2">
    <source>
        <dbReference type="ARBA" id="ARBA00023054"/>
    </source>
</evidence>
<keyword evidence="5" id="KW-1185">Reference proteome</keyword>
<evidence type="ECO:0000313" key="4">
    <source>
        <dbReference type="EMBL" id="MBD7913541.1"/>
    </source>
</evidence>
<evidence type="ECO:0000256" key="1">
    <source>
        <dbReference type="ARBA" id="ARBA00004196"/>
    </source>
</evidence>
<organism evidence="4 5">
    <name type="scientific">Clostridium gallinarum</name>
    <dbReference type="NCBI Taxonomy" id="2762246"/>
    <lineage>
        <taxon>Bacteria</taxon>
        <taxon>Bacillati</taxon>
        <taxon>Bacillota</taxon>
        <taxon>Clostridia</taxon>
        <taxon>Eubacteriales</taxon>
        <taxon>Clostridiaceae</taxon>
        <taxon>Clostridium</taxon>
    </lineage>
</organism>
<name>A0ABR8PZE0_9CLOT</name>
<sequence length="519" mass="57510">MKKRGLKNLMLKNKKKVVIVSTLFVLGSALILRNFNRDTSSQDYNFEMSERIVKLQKGEINNSVIVSGKIKSGEVSNVSSTIAAKVKSINVKVGDTVKAGDIICVLDDSNIVKEIESKSKSIEEEKKSLQDNYNKLSNQLEILKSAKDENSKKQNKLIEEAENKLNNANAELNSYEVTFNSIKNTYNIMINGLKDKQASRDNAELAKKKYYEEWIKSGGKVNSEEYKKYIEASSVLEQKEEELNEAKALYDYDNISNNYNESLATYNEKVSLRDEAKNQYDEAISNSIASANASDVEIDNIKTNMNDLNSQIQKLNDNEELKELKENLSKTVLKAETSGKITELKVNVGSMAEGIIGTIQSTENLILEVNIPEYDIKKLNTGMKVKISSDALLDKVDGELISISPIASSDDKGGFSADISINNGSGLFIGTNAKAEIIISSKENVILAPIDSIKDIDTNPKVLLKEDNGEMIEVPVIIGEKNDYYVEISGDNIKEGMEIEADINSYDSELDNSYSNGGN</sequence>
<dbReference type="PANTHER" id="PTHR32347">
    <property type="entry name" value="EFFLUX SYSTEM COMPONENT YKNX-RELATED"/>
    <property type="match status" value="1"/>
</dbReference>
<protein>
    <submittedName>
        <fullName evidence="4">HlyD family efflux transporter periplasmic adaptor subunit</fullName>
    </submittedName>
</protein>
<reference evidence="4 5" key="1">
    <citation type="submission" date="2020-08" db="EMBL/GenBank/DDBJ databases">
        <title>A Genomic Blueprint of the Chicken Gut Microbiome.</title>
        <authorList>
            <person name="Gilroy R."/>
            <person name="Ravi A."/>
            <person name="Getino M."/>
            <person name="Pursley I."/>
            <person name="Horton D.L."/>
            <person name="Alikhan N.-F."/>
            <person name="Baker D."/>
            <person name="Gharbi K."/>
            <person name="Hall N."/>
            <person name="Watson M."/>
            <person name="Adriaenssens E.M."/>
            <person name="Foster-Nyarko E."/>
            <person name="Jarju S."/>
            <person name="Secka A."/>
            <person name="Antonio M."/>
            <person name="Oren A."/>
            <person name="Chaudhuri R."/>
            <person name="La Ragione R.M."/>
            <person name="Hildebrand F."/>
            <person name="Pallen M.J."/>
        </authorList>
    </citation>
    <scope>NUCLEOTIDE SEQUENCE [LARGE SCALE GENOMIC DNA]</scope>
    <source>
        <strain evidence="4 5">Sa3CUN1</strain>
    </source>
</reference>
<dbReference type="PANTHER" id="PTHR32347:SF14">
    <property type="entry name" value="EFFLUX SYSTEM COMPONENT YKNX-RELATED"/>
    <property type="match status" value="1"/>
</dbReference>
<dbReference type="Proteomes" id="UP000640335">
    <property type="component" value="Unassembled WGS sequence"/>
</dbReference>
<evidence type="ECO:0000313" key="5">
    <source>
        <dbReference type="Proteomes" id="UP000640335"/>
    </source>
</evidence>
<dbReference type="Gene3D" id="1.10.287.470">
    <property type="entry name" value="Helix hairpin bin"/>
    <property type="match status" value="1"/>
</dbReference>
<evidence type="ECO:0000256" key="3">
    <source>
        <dbReference type="SAM" id="Coils"/>
    </source>
</evidence>
<dbReference type="Gene3D" id="2.40.420.20">
    <property type="match status" value="1"/>
</dbReference>
<proteinExistence type="predicted"/>
<comment type="subcellular location">
    <subcellularLocation>
        <location evidence="1">Cell envelope</location>
    </subcellularLocation>
</comment>
<dbReference type="InterPro" id="IPR011053">
    <property type="entry name" value="Single_hybrid_motif"/>
</dbReference>
<dbReference type="EMBL" id="JACSQZ010000001">
    <property type="protein sequence ID" value="MBD7913541.1"/>
    <property type="molecule type" value="Genomic_DNA"/>
</dbReference>
<dbReference type="Gene3D" id="2.40.50.100">
    <property type="match status" value="2"/>
</dbReference>
<feature type="coiled-coil region" evidence="3">
    <location>
        <begin position="112"/>
        <end position="249"/>
    </location>
</feature>
<dbReference type="Gene3D" id="2.40.30.170">
    <property type="match status" value="1"/>
</dbReference>
<accession>A0ABR8PZE0</accession>